<name>A0A0D8BDQ5_9ACTN</name>
<reference evidence="8" key="1">
    <citation type="submission" date="2015-02" db="EMBL/GenBank/DDBJ databases">
        <title>Draft Genome of Frankia sp. CpI1-S.</title>
        <authorList>
            <person name="Oshone R.T."/>
            <person name="Ngom M."/>
            <person name="Ghodhbane-Gtari F."/>
            <person name="Gtari M."/>
            <person name="Morris K."/>
            <person name="Thomas K."/>
            <person name="Sen A."/>
            <person name="Tisa L.S."/>
        </authorList>
    </citation>
    <scope>NUCLEOTIDE SEQUENCE [LARGE SCALE GENOMIC DNA]</scope>
    <source>
        <strain evidence="8">CpI1-S</strain>
    </source>
</reference>
<comment type="similarity">
    <text evidence="2 6">Belongs to the UPF0677 family.</text>
</comment>
<comment type="caution">
    <text evidence="7">The sequence shown here is derived from an EMBL/GenBank/DDBJ whole genome shotgun (WGS) entry which is preliminary data.</text>
</comment>
<gene>
    <name evidence="7" type="ORF">FF36_03535</name>
</gene>
<dbReference type="RefSeq" id="WP_044886127.1">
    <property type="nucleotide sequence ID" value="NZ_JYFN01000027.1"/>
</dbReference>
<dbReference type="PANTHER" id="PTHR43619">
    <property type="entry name" value="S-ADENOSYL-L-METHIONINE-DEPENDENT METHYLTRANSFERASE YKTD-RELATED"/>
    <property type="match status" value="1"/>
</dbReference>
<keyword evidence="3 6" id="KW-0489">Methyltransferase</keyword>
<dbReference type="NCBIfam" id="TIGR00027">
    <property type="entry name" value="mthyl_TIGR00027"/>
    <property type="match status" value="1"/>
</dbReference>
<dbReference type="PATRIC" id="fig|1502723.3.peg.2979"/>
<dbReference type="GO" id="GO:0032259">
    <property type="term" value="P:methylation"/>
    <property type="evidence" value="ECO:0007669"/>
    <property type="project" value="UniProtKB-KW"/>
</dbReference>
<protein>
    <recommendedName>
        <fullName evidence="6">S-adenosyl-L-methionine-dependent methyltransferase</fullName>
        <ecNumber evidence="6">2.1.1.-</ecNumber>
    </recommendedName>
</protein>
<evidence type="ECO:0000256" key="4">
    <source>
        <dbReference type="ARBA" id="ARBA00022679"/>
    </source>
</evidence>
<evidence type="ECO:0000256" key="5">
    <source>
        <dbReference type="ARBA" id="ARBA00022691"/>
    </source>
</evidence>
<dbReference type="Proteomes" id="UP000032545">
    <property type="component" value="Unassembled WGS sequence"/>
</dbReference>
<keyword evidence="5 6" id="KW-0949">S-adenosyl-L-methionine</keyword>
<dbReference type="EMBL" id="JYFN01000027">
    <property type="protein sequence ID" value="KJE22104.1"/>
    <property type="molecule type" value="Genomic_DNA"/>
</dbReference>
<organism evidence="7 8">
    <name type="scientific">Frankia torreyi</name>
    <dbReference type="NCBI Taxonomy" id="1856"/>
    <lineage>
        <taxon>Bacteria</taxon>
        <taxon>Bacillati</taxon>
        <taxon>Actinomycetota</taxon>
        <taxon>Actinomycetes</taxon>
        <taxon>Frankiales</taxon>
        <taxon>Frankiaceae</taxon>
        <taxon>Frankia</taxon>
    </lineage>
</organism>
<dbReference type="AlphaFoldDB" id="A0A0D8BDQ5"/>
<evidence type="ECO:0000256" key="2">
    <source>
        <dbReference type="ARBA" id="ARBA00008138"/>
    </source>
</evidence>
<evidence type="ECO:0000256" key="6">
    <source>
        <dbReference type="RuleBase" id="RU362030"/>
    </source>
</evidence>
<comment type="function">
    <text evidence="1 6">Exhibits S-adenosyl-L-methionine-dependent methyltransferase activity.</text>
</comment>
<reference evidence="7 8" key="2">
    <citation type="journal article" date="2016" name="Genome Announc.">
        <title>Permanent Draft Genome Sequences for Two Variants of Frankia sp. Strain CpI1, the First Frankia Strain Isolated from Root Nodules of Comptonia peregrina.</title>
        <authorList>
            <person name="Oshone R."/>
            <person name="Hurst S.G.IV."/>
            <person name="Abebe-Akele F."/>
            <person name="Simpson S."/>
            <person name="Morris K."/>
            <person name="Thomas W.K."/>
            <person name="Tisa L.S."/>
        </authorList>
    </citation>
    <scope>NUCLEOTIDE SEQUENCE [LARGE SCALE GENOMIC DNA]</scope>
    <source>
        <strain evidence="8">CpI1-S</strain>
    </source>
</reference>
<dbReference type="InterPro" id="IPR029063">
    <property type="entry name" value="SAM-dependent_MTases_sf"/>
</dbReference>
<keyword evidence="8" id="KW-1185">Reference proteome</keyword>
<evidence type="ECO:0000313" key="7">
    <source>
        <dbReference type="EMBL" id="KJE22104.1"/>
    </source>
</evidence>
<dbReference type="SUPFAM" id="SSF53335">
    <property type="entry name" value="S-adenosyl-L-methionine-dependent methyltransferases"/>
    <property type="match status" value="1"/>
</dbReference>
<dbReference type="PANTHER" id="PTHR43619:SF2">
    <property type="entry name" value="S-ADENOSYL-L-METHIONINE-DEPENDENT METHYLTRANSFERASES SUPERFAMILY PROTEIN"/>
    <property type="match status" value="1"/>
</dbReference>
<evidence type="ECO:0000256" key="1">
    <source>
        <dbReference type="ARBA" id="ARBA00003907"/>
    </source>
</evidence>
<evidence type="ECO:0000256" key="3">
    <source>
        <dbReference type="ARBA" id="ARBA00022603"/>
    </source>
</evidence>
<keyword evidence="4 7" id="KW-0808">Transferase</keyword>
<sequence>MINGLRTAEPDNTAVRVALWRAVHVQVDPPPHVFEDEIGLRLAAPDGGWLRRPDMDPSATSRIRASIVARARLIEDLVVEQAGLGVDQYVILGAGLDTFAQRRPQLAAGMRVFEVDQPGPQEWKRRRLTELGLGAPPWLRFVPVDFEAGGSWRQGLVAAGFDAGRPAVIASAGVSMYLTGDAIAATLGQVAALAPGSTLAMTFMLPLELVEPAERPLREATERAARAAGTPFVSFYAPQDMLALARDAGLGAARHVSATSLARRYFAGRSDGLAPSSAEELLVAVTQERNPAGPALA</sequence>
<dbReference type="InterPro" id="IPR011610">
    <property type="entry name" value="SAM_mthyl_Trfase_ML2640-like"/>
</dbReference>
<proteinExistence type="inferred from homology"/>
<dbReference type="InterPro" id="IPR007213">
    <property type="entry name" value="Ppm1/Ppm2/Tcmp"/>
</dbReference>
<dbReference type="Pfam" id="PF04072">
    <property type="entry name" value="LCM"/>
    <property type="match status" value="1"/>
</dbReference>
<accession>A0A0D8BDQ5</accession>
<dbReference type="Gene3D" id="3.40.50.150">
    <property type="entry name" value="Vaccinia Virus protein VP39"/>
    <property type="match status" value="1"/>
</dbReference>
<evidence type="ECO:0000313" key="8">
    <source>
        <dbReference type="Proteomes" id="UP000032545"/>
    </source>
</evidence>
<dbReference type="EC" id="2.1.1.-" evidence="6"/>
<dbReference type="GO" id="GO:0008168">
    <property type="term" value="F:methyltransferase activity"/>
    <property type="evidence" value="ECO:0007669"/>
    <property type="project" value="UniProtKB-UniRule"/>
</dbReference>
<dbReference type="OrthoDB" id="9806164at2"/>